<sequence>MSQPLSLPPLSEIAALADTAGTVREAAALLRQRLAPLRVVVVDAFDMRAETPAARGSRRLLWFGASDGHCWQVTQDMAQAAGLFLADAPGAAA</sequence>
<reference evidence="1 2" key="1">
    <citation type="journal article" date="2014" name="FEMS Microbiol. Ecol.">
        <title>Sphaerotilus natans encrusted with nanoball-shaped Fe(III) oxide minerals formed by nitrate-reducing mixotrophic Fe(II) oxidation.</title>
        <authorList>
            <person name="Park S."/>
            <person name="Kim D.H."/>
            <person name="Lee J.H."/>
            <person name="Hur H.G."/>
        </authorList>
    </citation>
    <scope>NUCLEOTIDE SEQUENCE [LARGE SCALE GENOMIC DNA]</scope>
    <source>
        <strain evidence="1 2">DSM 6575</strain>
    </source>
</reference>
<dbReference type="Proteomes" id="UP000026714">
    <property type="component" value="Unassembled WGS sequence"/>
</dbReference>
<dbReference type="EMBL" id="AZRA01000068">
    <property type="protein sequence ID" value="KDB51741.1"/>
    <property type="molecule type" value="Genomic_DNA"/>
</dbReference>
<dbReference type="STRING" id="34103.SAMN05421778_12449"/>
<dbReference type="RefSeq" id="WP_037482845.1">
    <property type="nucleotide sequence ID" value="NZ_AZRA01000068.1"/>
</dbReference>
<proteinExistence type="predicted"/>
<keyword evidence="2" id="KW-1185">Reference proteome</keyword>
<evidence type="ECO:0000313" key="2">
    <source>
        <dbReference type="Proteomes" id="UP000026714"/>
    </source>
</evidence>
<name>A0A059KJV8_9BURK</name>
<protein>
    <submittedName>
        <fullName evidence="1">Uncharacterized protein</fullName>
    </submittedName>
</protein>
<accession>A0A059KJV8</accession>
<dbReference type="PATRIC" id="fig|1286631.3.peg.2619"/>
<comment type="caution">
    <text evidence="1">The sequence shown here is derived from an EMBL/GenBank/DDBJ whole genome shotgun (WGS) entry which is preliminary data.</text>
</comment>
<evidence type="ECO:0000313" key="1">
    <source>
        <dbReference type="EMBL" id="KDB51741.1"/>
    </source>
</evidence>
<dbReference type="eggNOG" id="ENOG5033472">
    <property type="taxonomic scope" value="Bacteria"/>
</dbReference>
<organism evidence="1 2">
    <name type="scientific">Sphaerotilus natans subsp. natans DSM 6575</name>
    <dbReference type="NCBI Taxonomy" id="1286631"/>
    <lineage>
        <taxon>Bacteria</taxon>
        <taxon>Pseudomonadati</taxon>
        <taxon>Pseudomonadota</taxon>
        <taxon>Betaproteobacteria</taxon>
        <taxon>Burkholderiales</taxon>
        <taxon>Sphaerotilaceae</taxon>
        <taxon>Sphaerotilus</taxon>
    </lineage>
</organism>
<dbReference type="AlphaFoldDB" id="A0A059KJV8"/>
<gene>
    <name evidence="1" type="ORF">X805_26710</name>
</gene>